<dbReference type="Gene3D" id="1.10.30.50">
    <property type="match status" value="1"/>
</dbReference>
<evidence type="ECO:0000313" key="14">
    <source>
        <dbReference type="EMBL" id="WWC42239.1"/>
    </source>
</evidence>
<feature type="domain" description="HNH Cas9-type" evidence="13">
    <location>
        <begin position="511"/>
        <end position="677"/>
    </location>
</feature>
<keyword evidence="10" id="KW-0464">Manganese</keyword>
<organism evidence="14 15">
    <name type="scientific">Campylobacter vicugnae</name>
    <dbReference type="NCBI Taxonomy" id="1660076"/>
    <lineage>
        <taxon>Bacteria</taxon>
        <taxon>Pseudomonadati</taxon>
        <taxon>Campylobacterota</taxon>
        <taxon>Epsilonproteobacteria</taxon>
        <taxon>Campylobacterales</taxon>
        <taxon>Campylobacteraceae</taxon>
        <taxon>Campylobacter</taxon>
    </lineage>
</organism>
<evidence type="ECO:0000256" key="5">
    <source>
        <dbReference type="ARBA" id="ARBA00022801"/>
    </source>
</evidence>
<dbReference type="EC" id="3.1.-.-" evidence="12"/>
<dbReference type="InterPro" id="IPR041383">
    <property type="entry name" value="RuvC_III"/>
</dbReference>
<protein>
    <recommendedName>
        <fullName evidence="12">CRISPR-associated endonuclease Cas9</fullName>
        <ecNumber evidence="12">3.1.-.-</ecNumber>
    </recommendedName>
</protein>
<keyword evidence="5 12" id="KW-0378">Hydrolase</keyword>
<evidence type="ECO:0000256" key="2">
    <source>
        <dbReference type="ARBA" id="ARBA00022722"/>
    </source>
</evidence>
<gene>
    <name evidence="12 14" type="primary">cas9</name>
    <name evidence="14" type="synonym">csn1</name>
    <name evidence="14" type="ORF">CVIC9261_02625</name>
</gene>
<dbReference type="PROSITE" id="PS51749">
    <property type="entry name" value="HNH_CAS9"/>
    <property type="match status" value="1"/>
</dbReference>
<comment type="function">
    <text evidence="12">CRISPR (clustered regularly interspaced short palindromic repeat) is an adaptive immune system that provides protection against mobile genetic elements (viruses, transposable elements and conjugative plasmids). CRISPR clusters contain spacers, sequences complementary to antecedent mobile elements, and target invading nucleic acids. CRISPR clusters are transcribed and processed into CRISPR RNA (crRNA). In type II CRISPR systems correct processing of pre-crRNA requires a trans-encoded small RNA (tracrRNA), endogenous ribonuclease 3 (rnc) and this protein. The tracrRNA serves as a guide for ribonuclease 3-aided processing of pre-crRNA. Subsequently Cas9/crRNA/tracrRNA endonucleolytically cleaves linear or circular dsDNA target complementary to the spacer; Cas9 is inactive in the absence of the 2 guide RNAs (gRNA). Cas9 recognizes the protospacer adjacent motif (PAM) in the CRISPR repeat sequences to help distinguish self versus nonself, as targets within the bacterial CRISPR locus do not have PAMs. PAM recognition is also required for catalytic activity.</text>
</comment>
<keyword evidence="15" id="KW-1185">Reference proteome</keyword>
<evidence type="ECO:0000256" key="4">
    <source>
        <dbReference type="ARBA" id="ARBA00022759"/>
    </source>
</evidence>
<evidence type="ECO:0000313" key="15">
    <source>
        <dbReference type="Proteomes" id="UP001318120"/>
    </source>
</evidence>
<keyword evidence="4 12" id="KW-0255">Endonuclease</keyword>
<accession>A0ABZ2E9X6</accession>
<dbReference type="Pfam" id="PF13395">
    <property type="entry name" value="HNH_4"/>
    <property type="match status" value="1"/>
</dbReference>
<dbReference type="NCBIfam" id="TIGR01865">
    <property type="entry name" value="cas_Csn1"/>
    <property type="match status" value="1"/>
</dbReference>
<comment type="subunit">
    <text evidence="11 12">Monomer. Binds crRNA and tracrRNA.</text>
</comment>
<dbReference type="RefSeq" id="WP_086302451.1">
    <property type="nucleotide sequence ID" value="NZ_CP144916.1"/>
</dbReference>
<evidence type="ECO:0000256" key="3">
    <source>
        <dbReference type="ARBA" id="ARBA00022723"/>
    </source>
</evidence>
<dbReference type="Pfam" id="PF18541">
    <property type="entry name" value="RuvC_III"/>
    <property type="match status" value="1"/>
</dbReference>
<dbReference type="InterPro" id="IPR036397">
    <property type="entry name" value="RNaseH_sf"/>
</dbReference>
<keyword evidence="6" id="KW-0460">Magnesium</keyword>
<comment type="cofactor">
    <cofactor evidence="1">
        <name>Mg(2+)</name>
        <dbReference type="ChEBI" id="CHEBI:18420"/>
    </cofactor>
</comment>
<feature type="active site" description="For RuvC-like nuclease domain" evidence="12">
    <location>
        <position position="7"/>
    </location>
</feature>
<proteinExistence type="inferred from homology"/>
<dbReference type="GeneID" id="93112969"/>
<dbReference type="Proteomes" id="UP001318120">
    <property type="component" value="Chromosome"/>
</dbReference>
<dbReference type="HAMAP" id="MF_01480">
    <property type="entry name" value="Cas9"/>
    <property type="match status" value="1"/>
</dbReference>
<evidence type="ECO:0000256" key="1">
    <source>
        <dbReference type="ARBA" id="ARBA00001946"/>
    </source>
</evidence>
<dbReference type="Gene3D" id="3.30.420.10">
    <property type="entry name" value="Ribonuclease H-like superfamily/Ribonuclease H"/>
    <property type="match status" value="2"/>
</dbReference>
<evidence type="ECO:0000256" key="9">
    <source>
        <dbReference type="ARBA" id="ARBA00023125"/>
    </source>
</evidence>
<evidence type="ECO:0000259" key="13">
    <source>
        <dbReference type="PROSITE" id="PS51749"/>
    </source>
</evidence>
<evidence type="ECO:0000256" key="7">
    <source>
        <dbReference type="ARBA" id="ARBA00022884"/>
    </source>
</evidence>
<dbReference type="InterPro" id="IPR028629">
    <property type="entry name" value="Cas9"/>
</dbReference>
<evidence type="ECO:0000256" key="8">
    <source>
        <dbReference type="ARBA" id="ARBA00023118"/>
    </source>
</evidence>
<keyword evidence="2 12" id="KW-0540">Nuclease</keyword>
<dbReference type="EMBL" id="CP144916">
    <property type="protein sequence ID" value="WWC42239.1"/>
    <property type="molecule type" value="Genomic_DNA"/>
</dbReference>
<comment type="domain">
    <text evidence="12">Has 2 endonuclease domains. The discontinuous RuvC-like domain cleaves the target DNA noncomplementary to crRNA while the HNH nuclease domain cleaves the target DNA complementary to crRNA.</text>
</comment>
<reference evidence="14 15" key="1">
    <citation type="journal article" date="2017" name="Genome Biol. Evol.">
        <title>Comparative Genomic Analysis Identifies a Campylobacter Clade Deficient in Selenium Metabolism.</title>
        <authorList>
            <person name="Miller W.G."/>
            <person name="Yee E."/>
            <person name="Lopes B.S."/>
            <person name="Chapman M.H."/>
            <person name="Huynh S."/>
            <person name="Bono J.L."/>
            <person name="Parker C.T."/>
            <person name="Strachan N.J.C."/>
            <person name="Forbes K.J."/>
        </authorList>
    </citation>
    <scope>NUCLEOTIDE SEQUENCE [LARGE SCALE GENOMIC DNA]</scope>
    <source>
        <strain evidence="14 15">RM9261</strain>
    </source>
</reference>
<name>A0ABZ2E9X6_9BACT</name>
<keyword evidence="8 12" id="KW-0051">Antiviral defense</keyword>
<keyword evidence="3" id="KW-0479">Metal-binding</keyword>
<dbReference type="GO" id="GO:0004519">
    <property type="term" value="F:endonuclease activity"/>
    <property type="evidence" value="ECO:0007669"/>
    <property type="project" value="UniProtKB-KW"/>
</dbReference>
<evidence type="ECO:0000256" key="11">
    <source>
        <dbReference type="ARBA" id="ARBA00046380"/>
    </source>
</evidence>
<keyword evidence="9 12" id="KW-0238">DNA-binding</keyword>
<sequence>MRVLGLDIGATSIGWAIVEFDQDAKNEIDKKSNNKIIDLGIRLFDGVAEDRSGKLLAQNWRNSKSSRQRYKRKKERLKAIENEFKSIGFLDNSYNKEQFFAKFHFENKDIFILRAKALEEKLSPKQIFACIYYLAKHRGYRSGPVPQSSKSKSNNKDSVKTINEIQKTKSLLGYDIDKNSYQKTIAQYVVQNIHNSIYRNRDGQVVFMAQKEMIEYEAREILRYQSKFYKEIDDKFVDKIIDIINLKAPAIDEKSINEIIGDCAILKDERRAFKNSITATKSMIFQIINNTIQKYQLDPIDNLYIDAMNIIIKKGKLTFENLNSILSSNITTKDKEKLIDNKATNMLKDICKILNIDNYNDMNNKEDELNELIYIFAIYKDFMHCEEKFAQHLAKYSYTDSQKDEILNLCFNKISGTSNLSLKALKGIEPYLIDGYVYTIACDEYIKHLDDKSKIKANSIKSKYLKVLIKKENPRVRKIVNQAIILINTLIKNGAKFDQINIELARDLPLTTKEKKRYSESQKRNEENKKSAKAIVGQNAKNKDILKARLLIEQDYQCPYCNIKLNSSDIADNKVEIDHILPLSLSFDDSYTNKVLTHKECNQLKGQRIPRSGFLDDEWFVSHINSIPQSMSKRKRDNLLITLDEFEKHIENIEKSRALNETRYASRLIKNYIEENLKFEGNCSDISDIKNHNIKRNRVQVRNGSLTHILRNLWHIGDKNIDEQRYIKDRDIHTHHAQDAVIIAFSTQGMVKSICDISKRANNEYRVLPNSGEVIKQSKNSSIIELAQLSKDTNDRINRALHSSMPMVNMNETLNERLKWIIPSKKVDRLHNSRSVHEDTICSIRLKENGNYRRLKDKSEFEYLIKNDIDNLYVIKRVSVKDAISKTVKENKEDKFIFEYLIDKDSRNKELYSMLKNNDEDGLNRYFHGKSLDKAKISILSKYDNRMRYVRGGVANLDRQDRYLIYRKDGIYHVGVVYSGDDIKDDKSAVIDILKKGEKHTDHQKSNNGFEYVMTLYKNDLILYTKGKKEHIRYIDGINISNVDFDVSHPLINDNKNRKIALHVCNSIERLDIDILGNVYRNGKNFTKEAAQIIQNEINNKDK</sequence>
<keyword evidence="7 12" id="KW-0694">RNA-binding</keyword>
<feature type="active site" description="Proton acceptor for HNH nuclease domain" evidence="12">
    <location>
        <position position="579"/>
    </location>
</feature>
<dbReference type="InterPro" id="IPR033114">
    <property type="entry name" value="HNH_CAS9"/>
</dbReference>
<dbReference type="SMART" id="SM00507">
    <property type="entry name" value="HNHc"/>
    <property type="match status" value="1"/>
</dbReference>
<comment type="caution">
    <text evidence="12">Lacks conserved residue(s) required for the propagation of feature annotation.</text>
</comment>
<evidence type="ECO:0000256" key="6">
    <source>
        <dbReference type="ARBA" id="ARBA00022842"/>
    </source>
</evidence>
<evidence type="ECO:0000256" key="10">
    <source>
        <dbReference type="ARBA" id="ARBA00023211"/>
    </source>
</evidence>
<dbReference type="InterPro" id="IPR003615">
    <property type="entry name" value="HNH_nuc"/>
</dbReference>
<comment type="similarity">
    <text evidence="12">Belongs to the CRISPR-associated Cas9 family.</text>
</comment>
<evidence type="ECO:0000256" key="12">
    <source>
        <dbReference type="HAMAP-Rule" id="MF_01480"/>
    </source>
</evidence>